<comment type="caution">
    <text evidence="1">The sequence shown here is derived from an EMBL/GenBank/DDBJ whole genome shotgun (WGS) entry which is preliminary data.</text>
</comment>
<dbReference type="AlphaFoldDB" id="X1UZ45"/>
<reference evidence="1" key="1">
    <citation type="journal article" date="2014" name="Front. Microbiol.">
        <title>High frequency of phylogenetically diverse reductive dehalogenase-homologous genes in deep subseafloor sedimentary metagenomes.</title>
        <authorList>
            <person name="Kawai M."/>
            <person name="Futagami T."/>
            <person name="Toyoda A."/>
            <person name="Takaki Y."/>
            <person name="Nishi S."/>
            <person name="Hori S."/>
            <person name="Arai W."/>
            <person name="Tsubouchi T."/>
            <person name="Morono Y."/>
            <person name="Uchiyama I."/>
            <person name="Ito T."/>
            <person name="Fujiyama A."/>
            <person name="Inagaki F."/>
            <person name="Takami H."/>
        </authorList>
    </citation>
    <scope>NUCLEOTIDE SEQUENCE</scope>
    <source>
        <strain evidence="1">Expedition CK06-06</strain>
    </source>
</reference>
<evidence type="ECO:0000313" key="1">
    <source>
        <dbReference type="EMBL" id="GAJ05166.1"/>
    </source>
</evidence>
<gene>
    <name evidence="1" type="ORF">S12H4_43086</name>
</gene>
<sequence>MGGYGDYYGDPFGMGQTTEEKLPGFIITIGGYSPYEKITELMDPYKVEDNQERWGVITRLLHLDDFVDGNSPFEVYKKNDPNQFSLEIGEVNREEQMPAGIGVTDIKYKPIPPGSTKQGEGWEYILIDPMTDETISRVKEWEENGRPKLDSRGTQVVTINDHWFVLNVKFIWRDAPESVKAKAPELPAYMRGANMGGQPAPAPATGTP</sequence>
<protein>
    <submittedName>
        <fullName evidence="1">Uncharacterized protein</fullName>
    </submittedName>
</protein>
<proteinExistence type="predicted"/>
<dbReference type="EMBL" id="BARW01026413">
    <property type="protein sequence ID" value="GAJ05166.1"/>
    <property type="molecule type" value="Genomic_DNA"/>
</dbReference>
<name>X1UZ45_9ZZZZ</name>
<accession>X1UZ45</accession>
<organism evidence="1">
    <name type="scientific">marine sediment metagenome</name>
    <dbReference type="NCBI Taxonomy" id="412755"/>
    <lineage>
        <taxon>unclassified sequences</taxon>
        <taxon>metagenomes</taxon>
        <taxon>ecological metagenomes</taxon>
    </lineage>
</organism>